<evidence type="ECO:0000313" key="4">
    <source>
        <dbReference type="EMBL" id="VDI56974.1"/>
    </source>
</evidence>
<evidence type="ECO:0000256" key="1">
    <source>
        <dbReference type="ARBA" id="ARBA00022737"/>
    </source>
</evidence>
<dbReference type="InterPro" id="IPR003961">
    <property type="entry name" value="FN3_dom"/>
</dbReference>
<feature type="domain" description="Fibronectin type-III" evidence="3">
    <location>
        <begin position="886"/>
        <end position="993"/>
    </location>
</feature>
<dbReference type="InterPro" id="IPR013783">
    <property type="entry name" value="Ig-like_fold"/>
</dbReference>
<feature type="domain" description="Fibronectin type-III" evidence="3">
    <location>
        <begin position="1247"/>
        <end position="1340"/>
    </location>
</feature>
<dbReference type="SUPFAM" id="SSF49265">
    <property type="entry name" value="Fibronectin type III"/>
    <property type="match status" value="6"/>
</dbReference>
<dbReference type="InterPro" id="IPR036249">
    <property type="entry name" value="Thioredoxin-like_sf"/>
</dbReference>
<dbReference type="SMART" id="SM00060">
    <property type="entry name" value="FN3"/>
    <property type="match status" value="11"/>
</dbReference>
<proteinExistence type="predicted"/>
<dbReference type="Pfam" id="PF00041">
    <property type="entry name" value="fn3"/>
    <property type="match status" value="3"/>
</dbReference>
<feature type="compositionally biased region" description="Basic and acidic residues" evidence="2">
    <location>
        <begin position="66"/>
        <end position="103"/>
    </location>
</feature>
<dbReference type="SUPFAM" id="SSF52833">
    <property type="entry name" value="Thioredoxin-like"/>
    <property type="match status" value="1"/>
</dbReference>
<dbReference type="PANTHER" id="PTHR46708:SF2">
    <property type="entry name" value="FIBRONECTIN TYPE-III DOMAIN-CONTAINING PROTEIN"/>
    <property type="match status" value="1"/>
</dbReference>
<name>A0A8B6G0F8_MYTGA</name>
<evidence type="ECO:0000259" key="3">
    <source>
        <dbReference type="PROSITE" id="PS50853"/>
    </source>
</evidence>
<feature type="domain" description="Fibronectin type-III" evidence="3">
    <location>
        <begin position="763"/>
        <end position="860"/>
    </location>
</feature>
<feature type="region of interest" description="Disordered" evidence="2">
    <location>
        <begin position="1"/>
        <end position="122"/>
    </location>
</feature>
<dbReference type="InterPro" id="IPR050991">
    <property type="entry name" value="ECM_Regulatory_Proteins"/>
</dbReference>
<protein>
    <recommendedName>
        <fullName evidence="3">Fibronectin type-III domain-containing protein</fullName>
    </recommendedName>
</protein>
<dbReference type="PROSITE" id="PS50853">
    <property type="entry name" value="FN3"/>
    <property type="match status" value="7"/>
</dbReference>
<feature type="domain" description="Fibronectin type-III" evidence="3">
    <location>
        <begin position="1357"/>
        <end position="1449"/>
    </location>
</feature>
<dbReference type="Gene3D" id="3.40.30.10">
    <property type="entry name" value="Glutaredoxin"/>
    <property type="match status" value="1"/>
</dbReference>
<dbReference type="OrthoDB" id="10036029at2759"/>
<sequence length="2164" mass="243091">MTDDAKKPPGGRSRQRLASMSEESESETESSETDSDSETSETDTETETDEYALPSEGSMVVMDAQRPYDEVRVQRREREIGRGSSRRLKEFSVEGVVERKSEYSPRPPETPRSSHHSGSRKQRLALLEVQDEVELNSSTVDGSFVEERRVAVPGDKLGASRRRIIDEGQMITSDGDGILPAPSISVESRGKNGLRVCWKRSTKGVDPKYKLLLHVVNIVGTKFAKEINNSDISFECNLVEHNKPVRGLQHCWNVIDKDRCDIKGLVSGMTYRVYVIANYTMLHGEQPCEIQTSSSVIYYTTVGPPRAPKLKIVSVDMYQALIEWDQPSFHKDLQIKGFQIYVDNKPLGRVRNKDTRQMLINNMVAGRTMSVYVVAVAQQGGIESEPSRKLHITCPRRPPAVAITQQPSHKAGCVLISWNRPEGHTYSSNEEDISLYGIYVDGKWYGKITANKASNRNGYQYYLNDLPPEQTYDINVKAIAGFNRVDPDSSHVFSLSDSQMSNSLPVSAPAAPKSPKLMLEGLHTDGIDVSWQAPQQFGDASISGYQMLKNGKLYGSIIPSDVNSLRIRDVTLGEKIVLQLIALTDHPVGKNERRHETHGDRDSGIDGSGPREDRGTSSDLFLGDRYAGCRPGAKLTVHYTGLVIPPSAVWCEQVSGHSALIVWNKDDEPRSHFIRPENYQVTWWPGDRPEDEINSDSTNDDHLLITNLRPSTSYTVVVEARKMEKYKDIDEEENKGKHSTMNSFIIASKAEPLTIKTARPPDPPSNLGTMATSCSGIKLAWDQPREHGVEVIGIRVDAVSLNTSEPHHVSVDVLPDSNEANIEYLREKTDYLLRVTAITDEYFDGLPEKHKLKKLRALPKDMMINSEDSKWLPNSSIISKTAGTEPPANIRVSKASTNNMKLTWTPPIVYGSNKLTGQIVRWWDVKATKHVDDDFHVACHKNLLPSDDSVVIEDLVPGIQYKIVIEAVVSVKTALEKDRNDGGIEANRRTAHVMSKPMFARARAPTEPPRLYITGYTQTTAQLYWEKPLLVTVTGKDENGKVKYLRRYLEGYKLEINGKTYSCLGPNSQSCALTKCKPGKKYLINLVALTCTEEGKKERKRKYKGVYRTVNPQNIDYSAILDDEDNLDASPSETLEVILPRTQEGNINTLSCRYTHTEDRDNRTFGDIELDWDVQGEDVNLLKQFNVVWYNDDDRVIQTKYVSPDFRHTVVPVTKNKSVYYMTVEPSYFTETLPQGPQSIQLVIPGPPDSPEIFTKSVSPEEFVIEWGEPRLYGGVRVRGYQVYLNDKKAGNELNHSHRKAVIPCKPNRNYRVQLIALSANPEYSDSPKSNALFISTNINSPGPTRGNDDWKMDDDQDIPVTVTNITDSSIHLDWSNFLEIDGITGYKIQWSSVAQPAQREVRLSSQDSSCVINNCLPGTTHFVRLLALVDDGQIKERSKQYTIQTSAPADSPVQTVRACNFRYIAVQWDKPNTYGDAVITGYKVYVNGIVESILNADQLSFTFTHGKWCQEYAFQVQALTSFEKLHSKVSEPLLVTWPGCKPPMLKRLPTHSSSNMKIGWEDPYLTDGVKIKHFRACCIEEGTEKMVQSIGPIHPDSREAEFKHLKKGSYSVYVEIHLYGTSEIVCTEAIRLQPALSPDPPRIMVTVVGLEERRTLEKVTCDLVNIRDRLIRKVGHKLKEIGALSNPIRAEKNRDVIEGAHTLSRVEEYLEECFLALQHFTGYLEAHVSWSCPQTRSEMLVAGYKVLIDGKQYGSAMHEGVKTVRIKLGLEQPVYRLSMISMTDKPQATSEDSNIVELLSDQFKPFAFYCYHAVHAEGMKWPNQGCCKFSDSLAYERQAAKKLANQGLLKKRVPPPSCSLLDIFDGEYKPFLSTHSKQYATAVLFWTPWCLASQTSINYYARFAKEHSSQYNFIAVSCGVNATSATNRKSLIHRITSSGWREDRSVWHCTSQCASSIDEASSKVWKTTMSGAPRKPEDNNAPNVDLTEILGIAGVPTLLVIHPDGYIAWHGRYRAYDYAGFSSFMQHTLSEVLNVPSPAYGYDAFKNNITLDDAAVESVLGIVRDPTRSTIVRIPSERPPSPEPMMESKYADEKTVEQLFIKRKQHSPRSRRKKLTVNHRPYSASAYVQLLKSPYMQKVVPSPKVLNKMLRPASGPSGGQRLG</sequence>
<dbReference type="InterPro" id="IPR036116">
    <property type="entry name" value="FN3_sf"/>
</dbReference>
<evidence type="ECO:0000256" key="2">
    <source>
        <dbReference type="SAM" id="MobiDB-lite"/>
    </source>
</evidence>
<keyword evidence="1" id="KW-0677">Repeat</keyword>
<feature type="compositionally biased region" description="Basic and acidic residues" evidence="2">
    <location>
        <begin position="588"/>
        <end position="616"/>
    </location>
</feature>
<dbReference type="Proteomes" id="UP000596742">
    <property type="component" value="Unassembled WGS sequence"/>
</dbReference>
<dbReference type="EMBL" id="UYJE01007680">
    <property type="protein sequence ID" value="VDI56974.1"/>
    <property type="molecule type" value="Genomic_DNA"/>
</dbReference>
<feature type="region of interest" description="Disordered" evidence="2">
    <location>
        <begin position="588"/>
        <end position="617"/>
    </location>
</feature>
<dbReference type="Gene3D" id="2.60.40.10">
    <property type="entry name" value="Immunoglobulins"/>
    <property type="match status" value="8"/>
</dbReference>
<organism evidence="4 5">
    <name type="scientific">Mytilus galloprovincialis</name>
    <name type="common">Mediterranean mussel</name>
    <dbReference type="NCBI Taxonomy" id="29158"/>
    <lineage>
        <taxon>Eukaryota</taxon>
        <taxon>Metazoa</taxon>
        <taxon>Spiralia</taxon>
        <taxon>Lophotrochozoa</taxon>
        <taxon>Mollusca</taxon>
        <taxon>Bivalvia</taxon>
        <taxon>Autobranchia</taxon>
        <taxon>Pteriomorphia</taxon>
        <taxon>Mytilida</taxon>
        <taxon>Mytiloidea</taxon>
        <taxon>Mytilidae</taxon>
        <taxon>Mytilinae</taxon>
        <taxon>Mytilus</taxon>
    </lineage>
</organism>
<dbReference type="CDD" id="cd00063">
    <property type="entry name" value="FN3"/>
    <property type="match status" value="5"/>
</dbReference>
<feature type="compositionally biased region" description="Basic residues" evidence="2">
    <location>
        <begin position="113"/>
        <end position="122"/>
    </location>
</feature>
<feature type="domain" description="Fibronectin type-III" evidence="3">
    <location>
        <begin position="645"/>
        <end position="749"/>
    </location>
</feature>
<reference evidence="4" key="1">
    <citation type="submission" date="2018-11" db="EMBL/GenBank/DDBJ databases">
        <authorList>
            <person name="Alioto T."/>
            <person name="Alioto T."/>
        </authorList>
    </citation>
    <scope>NUCLEOTIDE SEQUENCE</scope>
</reference>
<accession>A0A8B6G0F8</accession>
<gene>
    <name evidence="4" type="ORF">MGAL_10B018343</name>
</gene>
<feature type="compositionally biased region" description="Acidic residues" evidence="2">
    <location>
        <begin position="22"/>
        <end position="50"/>
    </location>
</feature>
<feature type="domain" description="Fibronectin type-III" evidence="3">
    <location>
        <begin position="1450"/>
        <end position="1544"/>
    </location>
</feature>
<evidence type="ECO:0000313" key="5">
    <source>
        <dbReference type="Proteomes" id="UP000596742"/>
    </source>
</evidence>
<dbReference type="PANTHER" id="PTHR46708">
    <property type="entry name" value="TENASCIN"/>
    <property type="match status" value="1"/>
</dbReference>
<keyword evidence="5" id="KW-1185">Reference proteome</keyword>
<comment type="caution">
    <text evidence="4">The sequence shown here is derived from an EMBL/GenBank/DDBJ whole genome shotgun (WGS) entry which is preliminary data.</text>
</comment>
<feature type="domain" description="Fibronectin type-III" evidence="3">
    <location>
        <begin position="304"/>
        <end position="397"/>
    </location>
</feature>